<feature type="transmembrane region" description="Helical" evidence="1">
    <location>
        <begin position="136"/>
        <end position="156"/>
    </location>
</feature>
<dbReference type="AlphaFoldDB" id="A0A5C6DVJ7"/>
<protein>
    <recommendedName>
        <fullName evidence="4">Glycosyltransferase RgtA/B/C/D-like domain-containing protein</fullName>
    </recommendedName>
</protein>
<feature type="transmembrane region" description="Helical" evidence="1">
    <location>
        <begin position="397"/>
        <end position="418"/>
    </location>
</feature>
<dbReference type="EMBL" id="SJPY01000006">
    <property type="protein sequence ID" value="TWU39106.1"/>
    <property type="molecule type" value="Genomic_DNA"/>
</dbReference>
<organism evidence="2 3">
    <name type="scientific">Novipirellula aureliae</name>
    <dbReference type="NCBI Taxonomy" id="2527966"/>
    <lineage>
        <taxon>Bacteria</taxon>
        <taxon>Pseudomonadati</taxon>
        <taxon>Planctomycetota</taxon>
        <taxon>Planctomycetia</taxon>
        <taxon>Pirellulales</taxon>
        <taxon>Pirellulaceae</taxon>
        <taxon>Novipirellula</taxon>
    </lineage>
</organism>
<keyword evidence="3" id="KW-1185">Reference proteome</keyword>
<feature type="transmembrane region" description="Helical" evidence="1">
    <location>
        <begin position="497"/>
        <end position="518"/>
    </location>
</feature>
<feature type="transmembrane region" description="Helical" evidence="1">
    <location>
        <begin position="439"/>
        <end position="457"/>
    </location>
</feature>
<feature type="transmembrane region" description="Helical" evidence="1">
    <location>
        <begin position="106"/>
        <end position="124"/>
    </location>
</feature>
<dbReference type="RefSeq" id="WP_231617712.1">
    <property type="nucleotide sequence ID" value="NZ_SJPY01000006.1"/>
</dbReference>
<comment type="caution">
    <text evidence="2">The sequence shown here is derived from an EMBL/GenBank/DDBJ whole genome shotgun (WGS) entry which is preliminary data.</text>
</comment>
<feature type="transmembrane region" description="Helical" evidence="1">
    <location>
        <begin position="191"/>
        <end position="207"/>
    </location>
</feature>
<feature type="transmembrane region" description="Helical" evidence="1">
    <location>
        <begin position="469"/>
        <end position="490"/>
    </location>
</feature>
<reference evidence="2 3" key="1">
    <citation type="submission" date="2019-02" db="EMBL/GenBank/DDBJ databases">
        <title>Deep-cultivation of Planctomycetes and their phenomic and genomic characterization uncovers novel biology.</title>
        <authorList>
            <person name="Wiegand S."/>
            <person name="Jogler M."/>
            <person name="Boedeker C."/>
            <person name="Pinto D."/>
            <person name="Vollmers J."/>
            <person name="Rivas-Marin E."/>
            <person name="Kohn T."/>
            <person name="Peeters S.H."/>
            <person name="Heuer A."/>
            <person name="Rast P."/>
            <person name="Oberbeckmann S."/>
            <person name="Bunk B."/>
            <person name="Jeske O."/>
            <person name="Meyerdierks A."/>
            <person name="Storesund J.E."/>
            <person name="Kallscheuer N."/>
            <person name="Luecker S."/>
            <person name="Lage O.M."/>
            <person name="Pohl T."/>
            <person name="Merkel B.J."/>
            <person name="Hornburger P."/>
            <person name="Mueller R.-W."/>
            <person name="Bruemmer F."/>
            <person name="Labrenz M."/>
            <person name="Spormann A.M."/>
            <person name="Op Den Camp H."/>
            <person name="Overmann J."/>
            <person name="Amann R."/>
            <person name="Jetten M.S.M."/>
            <person name="Mascher T."/>
            <person name="Medema M.H."/>
            <person name="Devos D.P."/>
            <person name="Kaster A.-K."/>
            <person name="Ovreas L."/>
            <person name="Rohde M."/>
            <person name="Galperin M.Y."/>
            <person name="Jogler C."/>
        </authorList>
    </citation>
    <scope>NUCLEOTIDE SEQUENCE [LARGE SCALE GENOMIC DNA]</scope>
    <source>
        <strain evidence="2 3">Q31b</strain>
    </source>
</reference>
<keyword evidence="1" id="KW-1133">Transmembrane helix</keyword>
<evidence type="ECO:0000313" key="3">
    <source>
        <dbReference type="Proteomes" id="UP000315471"/>
    </source>
</evidence>
<gene>
    <name evidence="2" type="ORF">Q31b_41890</name>
</gene>
<sequence length="535" mass="60856">MMHKDEQARKRRRDRYLVLLLFALALAAGRIASATSEDGNSAFLSANDRSRWATVAALAEDGTYQIDRLIQIEDKTGKHRPFDTIDKVRHRGDDGELHYYSSKPPLFPTIVAGVTWFIHLFSGLQVSTDPLYAPRVILIFVNLPLLALFITTSFASIERITASNWTRYALSLAIVGGTMVFPFAMSLNNHLVAVAFTSLVTYIYLMSAEKTDETVSDQSTFVPLEWYFLAGFAAAFVAANELPALAMLVLWFFLFNMIDIRSLAPFLGGVLVVAIGFFGTNWIAHESIRPAYAHRGTGWHITDFESSAEPPSEAIVESKLKQDNTIDLDSEISIETSDEENRWLVRSTENKLFALIRKGPEMWSLHDWDDWYEYPGSYWQAGQRKGVDKGEASIPRYFLNMTLGSYGIFSLTPLWLLLPWGFQSGMDHGPYDFRRFTRCVLIASLVCILFYLFRPTIDRNYGGVSCCFRWVLWFTPMWLIIIAPVVDVMAEKPRGRGIFMTLLALSVFSVSTSLNTPWQSPWIYRFWDFLGWIAN</sequence>
<keyword evidence="1" id="KW-0812">Transmembrane</keyword>
<evidence type="ECO:0008006" key="4">
    <source>
        <dbReference type="Google" id="ProtNLM"/>
    </source>
</evidence>
<dbReference type="Proteomes" id="UP000315471">
    <property type="component" value="Unassembled WGS sequence"/>
</dbReference>
<keyword evidence="1" id="KW-0472">Membrane</keyword>
<accession>A0A5C6DVJ7</accession>
<feature type="transmembrane region" description="Helical" evidence="1">
    <location>
        <begin position="266"/>
        <end position="284"/>
    </location>
</feature>
<evidence type="ECO:0000256" key="1">
    <source>
        <dbReference type="SAM" id="Phobius"/>
    </source>
</evidence>
<proteinExistence type="predicted"/>
<name>A0A5C6DVJ7_9BACT</name>
<feature type="transmembrane region" description="Helical" evidence="1">
    <location>
        <begin position="227"/>
        <end position="254"/>
    </location>
</feature>
<evidence type="ECO:0000313" key="2">
    <source>
        <dbReference type="EMBL" id="TWU39106.1"/>
    </source>
</evidence>